<keyword evidence="2" id="KW-0378">Hydrolase</keyword>
<dbReference type="OrthoDB" id="652634at2"/>
<proteinExistence type="predicted"/>
<dbReference type="RefSeq" id="WP_148349087.1">
    <property type="nucleotide sequence ID" value="NZ_VSFF01000003.1"/>
</dbReference>
<dbReference type="Gene3D" id="3.40.50.1820">
    <property type="entry name" value="alpha/beta hydrolase"/>
    <property type="match status" value="1"/>
</dbReference>
<name>A0A5D0UG13_9ACTN</name>
<comment type="caution">
    <text evidence="2">The sequence shown here is derived from an EMBL/GenBank/DDBJ whole genome shotgun (WGS) entry which is preliminary data.</text>
</comment>
<dbReference type="PANTHER" id="PTHR13136">
    <property type="entry name" value="TESTIS DEVELOPMENT PROTEIN PRTD"/>
    <property type="match status" value="1"/>
</dbReference>
<accession>A0A5D0UG13</accession>
<dbReference type="AlphaFoldDB" id="A0A5D0UG13"/>
<keyword evidence="3" id="KW-1185">Reference proteome</keyword>
<gene>
    <name evidence="2" type="ORF">FXF65_08000</name>
</gene>
<reference evidence="2 3" key="1">
    <citation type="submission" date="2019-08" db="EMBL/GenBank/DDBJ databases">
        <title>Actinomadura sp. nov. CYP1-5 isolated from mountain soil.</title>
        <authorList>
            <person name="Songsumanus A."/>
            <person name="Kuncharoen N."/>
            <person name="Kudo T."/>
            <person name="Yuki M."/>
            <person name="Igarashi Y."/>
            <person name="Tanasupawat S."/>
        </authorList>
    </citation>
    <scope>NUCLEOTIDE SEQUENCE [LARGE SCALE GENOMIC DNA]</scope>
    <source>
        <strain evidence="2 3">GKU157</strain>
    </source>
</reference>
<feature type="domain" description="KANL3/Tex30 alpha/beta hydrolase-like" evidence="1">
    <location>
        <begin position="27"/>
        <end position="169"/>
    </location>
</feature>
<evidence type="ECO:0000313" key="3">
    <source>
        <dbReference type="Proteomes" id="UP000322634"/>
    </source>
</evidence>
<dbReference type="Pfam" id="PF20408">
    <property type="entry name" value="Abhydrolase_11"/>
    <property type="match status" value="1"/>
</dbReference>
<dbReference type="SUPFAM" id="SSF53474">
    <property type="entry name" value="alpha/beta-Hydrolases"/>
    <property type="match status" value="1"/>
</dbReference>
<dbReference type="GO" id="GO:0016787">
    <property type="term" value="F:hydrolase activity"/>
    <property type="evidence" value="ECO:0007669"/>
    <property type="project" value="UniProtKB-KW"/>
</dbReference>
<organism evidence="2 3">
    <name type="scientific">Actinomadura syzygii</name>
    <dbReference type="NCBI Taxonomy" id="1427538"/>
    <lineage>
        <taxon>Bacteria</taxon>
        <taxon>Bacillati</taxon>
        <taxon>Actinomycetota</taxon>
        <taxon>Actinomycetes</taxon>
        <taxon>Streptosporangiales</taxon>
        <taxon>Thermomonosporaceae</taxon>
        <taxon>Actinomadura</taxon>
    </lineage>
</organism>
<dbReference type="InterPro" id="IPR046879">
    <property type="entry name" value="KANL3/Tex30_Abhydrolase"/>
</dbReference>
<protein>
    <submittedName>
        <fullName evidence="2">Alpha/beta hydrolase</fullName>
    </submittedName>
</protein>
<sequence>MGRRTKLVTAHGPAEAAVDAVDDPAFLLVLTHGSNGGVDAADLLAVREAALGLGGAVARVTQPFRLAGRRAPGSAVKQDEAWLQVVAKLRRRFRDVPLVQGGRSNGARVACRTASAAGAVGVVALAFPLHPPGRPEKTRVDELRGAGVEVLVVNGDRDPFGVPDTADAAEVVVLAGERHDLNRDPAAVGRAAEPWLRRWAGPAAGLGAARPVRTGGR</sequence>
<dbReference type="Proteomes" id="UP000322634">
    <property type="component" value="Unassembled WGS sequence"/>
</dbReference>
<evidence type="ECO:0000259" key="1">
    <source>
        <dbReference type="Pfam" id="PF20408"/>
    </source>
</evidence>
<dbReference type="InterPro" id="IPR029058">
    <property type="entry name" value="AB_hydrolase_fold"/>
</dbReference>
<evidence type="ECO:0000313" key="2">
    <source>
        <dbReference type="EMBL" id="TYC16533.1"/>
    </source>
</evidence>
<dbReference type="EMBL" id="VSFF01000003">
    <property type="protein sequence ID" value="TYC16533.1"/>
    <property type="molecule type" value="Genomic_DNA"/>
</dbReference>
<dbReference type="InterPro" id="IPR026555">
    <property type="entry name" value="NSL3/Tex30"/>
</dbReference>
<dbReference type="PANTHER" id="PTHR13136:SF11">
    <property type="entry name" value="TESTIS-EXPRESSED PROTEIN 30"/>
    <property type="match status" value="1"/>
</dbReference>